<feature type="region of interest" description="Disordered" evidence="1">
    <location>
        <begin position="1"/>
        <end position="35"/>
    </location>
</feature>
<accession>A0A232EZU2</accession>
<evidence type="ECO:0000256" key="1">
    <source>
        <dbReference type="SAM" id="MobiDB-lite"/>
    </source>
</evidence>
<comment type="caution">
    <text evidence="2">The sequence shown here is derived from an EMBL/GenBank/DDBJ whole genome shotgun (WGS) entry which is preliminary data.</text>
</comment>
<keyword evidence="3" id="KW-1185">Reference proteome</keyword>
<feature type="compositionally biased region" description="Basic and acidic residues" evidence="1">
    <location>
        <begin position="1"/>
        <end position="26"/>
    </location>
</feature>
<evidence type="ECO:0000313" key="3">
    <source>
        <dbReference type="Proteomes" id="UP000215335"/>
    </source>
</evidence>
<gene>
    <name evidence="2" type="ORF">TSAR_006064</name>
</gene>
<reference evidence="2 3" key="1">
    <citation type="journal article" date="2017" name="Curr. Biol.">
        <title>The Evolution of Venom by Co-option of Single-Copy Genes.</title>
        <authorList>
            <person name="Martinson E.O."/>
            <person name="Mrinalini"/>
            <person name="Kelkar Y.D."/>
            <person name="Chang C.H."/>
            <person name="Werren J.H."/>
        </authorList>
    </citation>
    <scope>NUCLEOTIDE SEQUENCE [LARGE SCALE GENOMIC DNA]</scope>
    <source>
        <strain evidence="2 3">Alberta</strain>
        <tissue evidence="2">Whole body</tissue>
    </source>
</reference>
<proteinExistence type="predicted"/>
<organism evidence="2 3">
    <name type="scientific">Trichomalopsis sarcophagae</name>
    <dbReference type="NCBI Taxonomy" id="543379"/>
    <lineage>
        <taxon>Eukaryota</taxon>
        <taxon>Metazoa</taxon>
        <taxon>Ecdysozoa</taxon>
        <taxon>Arthropoda</taxon>
        <taxon>Hexapoda</taxon>
        <taxon>Insecta</taxon>
        <taxon>Pterygota</taxon>
        <taxon>Neoptera</taxon>
        <taxon>Endopterygota</taxon>
        <taxon>Hymenoptera</taxon>
        <taxon>Apocrita</taxon>
        <taxon>Proctotrupomorpha</taxon>
        <taxon>Chalcidoidea</taxon>
        <taxon>Pteromalidae</taxon>
        <taxon>Pteromalinae</taxon>
        <taxon>Trichomalopsis</taxon>
    </lineage>
</organism>
<dbReference type="Proteomes" id="UP000215335">
    <property type="component" value="Unassembled WGS sequence"/>
</dbReference>
<name>A0A232EZU2_9HYME</name>
<protein>
    <submittedName>
        <fullName evidence="2">Uncharacterized protein</fullName>
    </submittedName>
</protein>
<sequence length="144" mass="16685">MKSASDEKIGKDTRVSDGGRNEEATSRPRKTQRRSRLAWMKRRRLLLYVHCTSDEPGCPILFLKKRYVISNVADNVAKQKTRKKSSFVTFRVAKHESSDGKGLLDTWCPGWTRYLIRKVDSIKIVSYDFLEYYTASMFSGPRNL</sequence>
<dbReference type="EMBL" id="NNAY01001494">
    <property type="protein sequence ID" value="OXU23790.1"/>
    <property type="molecule type" value="Genomic_DNA"/>
</dbReference>
<dbReference type="AlphaFoldDB" id="A0A232EZU2"/>
<evidence type="ECO:0000313" key="2">
    <source>
        <dbReference type="EMBL" id="OXU23790.1"/>
    </source>
</evidence>